<dbReference type="InterPro" id="IPR000683">
    <property type="entry name" value="Gfo/Idh/MocA-like_OxRdtase_N"/>
</dbReference>
<dbReference type="GO" id="GO:0000166">
    <property type="term" value="F:nucleotide binding"/>
    <property type="evidence" value="ECO:0007669"/>
    <property type="project" value="InterPro"/>
</dbReference>
<evidence type="ECO:0000313" key="5">
    <source>
        <dbReference type="EMBL" id="VBB07023.1"/>
    </source>
</evidence>
<dbReference type="PANTHER" id="PTHR43708">
    <property type="entry name" value="CONSERVED EXPRESSED OXIDOREDUCTASE (EUROFUNG)"/>
    <property type="match status" value="1"/>
</dbReference>
<protein>
    <recommendedName>
        <fullName evidence="7">Oxidoreductase n-terminal</fullName>
    </recommendedName>
</protein>
<gene>
    <name evidence="5" type="ORF">LUCI_2267</name>
</gene>
<dbReference type="GO" id="GO:0016491">
    <property type="term" value="F:oxidoreductase activity"/>
    <property type="evidence" value="ECO:0007669"/>
    <property type="project" value="UniProtKB-KW"/>
</dbReference>
<evidence type="ECO:0008006" key="7">
    <source>
        <dbReference type="Google" id="ProtNLM"/>
    </source>
</evidence>
<evidence type="ECO:0000313" key="6">
    <source>
        <dbReference type="Proteomes" id="UP000277811"/>
    </source>
</evidence>
<name>A0A498RA69_9FIRM</name>
<dbReference type="NCBIfam" id="NF008607">
    <property type="entry name" value="PRK11579.1"/>
    <property type="match status" value="1"/>
</dbReference>
<reference evidence="5 6" key="1">
    <citation type="submission" date="2018-06" db="EMBL/GenBank/DDBJ databases">
        <authorList>
            <person name="Strepis N."/>
        </authorList>
    </citation>
    <scope>NUCLEOTIDE SEQUENCE [LARGE SCALE GENOMIC DNA]</scope>
    <source>
        <strain evidence="5">LUCI</strain>
    </source>
</reference>
<dbReference type="SUPFAM" id="SSF51735">
    <property type="entry name" value="NAD(P)-binding Rossmann-fold domains"/>
    <property type="match status" value="1"/>
</dbReference>
<dbReference type="InterPro" id="IPR036291">
    <property type="entry name" value="NAD(P)-bd_dom_sf"/>
</dbReference>
<dbReference type="Gene3D" id="3.40.50.720">
    <property type="entry name" value="NAD(P)-binding Rossmann-like Domain"/>
    <property type="match status" value="1"/>
</dbReference>
<dbReference type="EMBL" id="UPPP01000070">
    <property type="protein sequence ID" value="VBB07023.1"/>
    <property type="molecule type" value="Genomic_DNA"/>
</dbReference>
<sequence>MKKVKIGIIGYGLSGSVFHAPLISTVEGLDLVAVVSSQPEKVRQDFPAVDVVPFVEALLARPDIDLVVVSTPNTTHFSFAKQALEANKHVIVEKPFVTHFQEADELISLAEKQNRLLSVYQNRRWDNDFLTLKQCIREGLLGDIFSYESHYDRFRPQVSGKWRDQALPGSGMLFDLGSHLIDQALHLFGLPCTVFADIQAQRPGAQADDYFHIILGYDRLRVILHSSCLVRKPGPHFQVHGNKGSFIKYGLDPQEGSLAGGIRPGAPDWGRDPADLYGQLTIGTGLDITAPVETLPGSYQSYYQAVYQAITAGSPLPVTAREARNTIKIIETAQESSKTGKIIPFAE</sequence>
<feature type="domain" description="Gfo/Idh/MocA-like oxidoreductase N-terminal" evidence="3">
    <location>
        <begin position="4"/>
        <end position="120"/>
    </location>
</feature>
<evidence type="ECO:0000259" key="4">
    <source>
        <dbReference type="Pfam" id="PF02894"/>
    </source>
</evidence>
<dbReference type="RefSeq" id="WP_122627967.1">
    <property type="nucleotide sequence ID" value="NZ_UPPP01000070.1"/>
</dbReference>
<evidence type="ECO:0000259" key="3">
    <source>
        <dbReference type="Pfam" id="PF01408"/>
    </source>
</evidence>
<dbReference type="Proteomes" id="UP000277811">
    <property type="component" value="Unassembled WGS sequence"/>
</dbReference>
<keyword evidence="6" id="KW-1185">Reference proteome</keyword>
<dbReference type="InterPro" id="IPR004104">
    <property type="entry name" value="Gfo/Idh/MocA-like_OxRdtase_C"/>
</dbReference>
<accession>A0A498RA69</accession>
<evidence type="ECO:0000256" key="1">
    <source>
        <dbReference type="ARBA" id="ARBA00010928"/>
    </source>
</evidence>
<dbReference type="PANTHER" id="PTHR43708:SF5">
    <property type="entry name" value="CONSERVED EXPRESSED OXIDOREDUCTASE (EUROFUNG)-RELATED"/>
    <property type="match status" value="1"/>
</dbReference>
<organism evidence="5 6">
    <name type="scientific">Lucifera butyrica</name>
    <dbReference type="NCBI Taxonomy" id="1351585"/>
    <lineage>
        <taxon>Bacteria</taxon>
        <taxon>Bacillati</taxon>
        <taxon>Bacillota</taxon>
        <taxon>Negativicutes</taxon>
        <taxon>Veillonellales</taxon>
        <taxon>Veillonellaceae</taxon>
        <taxon>Lucifera</taxon>
    </lineage>
</organism>
<dbReference type="InterPro" id="IPR051317">
    <property type="entry name" value="Gfo/Idh/MocA_oxidoreduct"/>
</dbReference>
<evidence type="ECO:0000256" key="2">
    <source>
        <dbReference type="ARBA" id="ARBA00023002"/>
    </source>
</evidence>
<comment type="similarity">
    <text evidence="1">Belongs to the Gfo/Idh/MocA family.</text>
</comment>
<feature type="domain" description="Gfo/Idh/MocA-like oxidoreductase C-terminal" evidence="4">
    <location>
        <begin position="133"/>
        <end position="343"/>
    </location>
</feature>
<dbReference type="AlphaFoldDB" id="A0A498RA69"/>
<proteinExistence type="inferred from homology"/>
<dbReference type="Pfam" id="PF02894">
    <property type="entry name" value="GFO_IDH_MocA_C"/>
    <property type="match status" value="1"/>
</dbReference>
<keyword evidence="2" id="KW-0560">Oxidoreductase</keyword>
<dbReference type="Gene3D" id="3.30.360.10">
    <property type="entry name" value="Dihydrodipicolinate Reductase, domain 2"/>
    <property type="match status" value="1"/>
</dbReference>
<dbReference type="OrthoDB" id="9815825at2"/>
<dbReference type="Pfam" id="PF01408">
    <property type="entry name" value="GFO_IDH_MocA"/>
    <property type="match status" value="1"/>
</dbReference>